<gene>
    <name evidence="1" type="ORF">DK880_00601</name>
</gene>
<dbReference type="KEGG" id="cher:DK880_00601"/>
<sequence length="53" mass="6095">MVFLFLISLSHKLMFINRSSQLRQDASLFDVVTDGRLMLFLQGDKEPLLPTIV</sequence>
<evidence type="ECO:0000313" key="1">
    <source>
        <dbReference type="EMBL" id="AWN81917.1"/>
    </source>
</evidence>
<proteinExistence type="predicted"/>
<protein>
    <submittedName>
        <fullName evidence="1">Uncharacterized protein</fullName>
    </submittedName>
</protein>
<keyword evidence="2" id="KW-1185">Reference proteome</keyword>
<dbReference type="EMBL" id="CP029619">
    <property type="protein sequence ID" value="AWN81917.1"/>
    <property type="molecule type" value="Genomic_DNA"/>
</dbReference>
<dbReference type="Proteomes" id="UP000245872">
    <property type="component" value="Chromosome"/>
</dbReference>
<evidence type="ECO:0000313" key="2">
    <source>
        <dbReference type="Proteomes" id="UP000245872"/>
    </source>
</evidence>
<accession>A0A2Z3L969</accession>
<dbReference type="AlphaFoldDB" id="A0A2Z3L969"/>
<name>A0A2Z3L969_9BACT</name>
<reference evidence="1 2" key="1">
    <citation type="submission" date="2018-05" db="EMBL/GenBank/DDBJ databases">
        <title>Candidatus Cardinium hertigii Genome Assembly.</title>
        <authorList>
            <person name="Showmaker K.C."/>
            <person name="Walden K.O."/>
            <person name="Fields C.J."/>
            <person name="Lambert K.N."/>
            <person name="Hudson M.E."/>
        </authorList>
    </citation>
    <scope>NUCLEOTIDE SEQUENCE [LARGE SCALE GENOMIC DNA]</scope>
    <source>
        <strain evidence="2">cHgTN10</strain>
    </source>
</reference>
<organism evidence="1 2">
    <name type="scientific">Candidatus Cardinium hertigii</name>
    <dbReference type="NCBI Taxonomy" id="247481"/>
    <lineage>
        <taxon>Bacteria</taxon>
        <taxon>Pseudomonadati</taxon>
        <taxon>Bacteroidota</taxon>
        <taxon>Cytophagia</taxon>
        <taxon>Cytophagales</taxon>
        <taxon>Amoebophilaceae</taxon>
        <taxon>Candidatus Cardinium</taxon>
    </lineage>
</organism>